<keyword evidence="2 9" id="KW-0436">Ligase</keyword>
<dbReference type="InterPro" id="IPR033136">
    <property type="entry name" value="DNA_ligase_CS"/>
</dbReference>
<keyword evidence="5" id="KW-0520">NAD</keyword>
<dbReference type="PROSITE" id="PS01056">
    <property type="entry name" value="DNA_LIGASE_N2"/>
    <property type="match status" value="1"/>
</dbReference>
<evidence type="ECO:0000256" key="6">
    <source>
        <dbReference type="ARBA" id="ARBA00023204"/>
    </source>
</evidence>
<organism evidence="9">
    <name type="scientific">uncultured Caudovirales phage</name>
    <dbReference type="NCBI Taxonomy" id="2100421"/>
    <lineage>
        <taxon>Viruses</taxon>
        <taxon>Duplodnaviria</taxon>
        <taxon>Heunggongvirae</taxon>
        <taxon>Uroviricota</taxon>
        <taxon>Caudoviricetes</taxon>
        <taxon>Peduoviridae</taxon>
        <taxon>Maltschvirus</taxon>
        <taxon>Maltschvirus maltsch</taxon>
    </lineage>
</organism>
<dbReference type="Pfam" id="PF01653">
    <property type="entry name" value="DNA_ligase_aden"/>
    <property type="match status" value="1"/>
</dbReference>
<protein>
    <recommendedName>
        <fullName evidence="1">DNA ligase (NAD(+))</fullName>
        <ecNumber evidence="1">6.5.1.2</ecNumber>
    </recommendedName>
</protein>
<dbReference type="GO" id="GO:0006260">
    <property type="term" value="P:DNA replication"/>
    <property type="evidence" value="ECO:0007669"/>
    <property type="project" value="UniProtKB-KW"/>
</dbReference>
<evidence type="ECO:0000256" key="4">
    <source>
        <dbReference type="ARBA" id="ARBA00022763"/>
    </source>
</evidence>
<sequence length="316" mass="35081">MNKVEEFLNRAARHYYAGTPIISDEQFDALADTIGYNKVGSKQHENVHKHYREMWSLKKYYEDEGRSNPLAAFSDITRSPKLDGAAVSHLYIDGVHVLSLTRGDGIKGRDVTDKFASTNLIPHEIPELGVVQITGEVAAPKHVENARNYAAGALNLGEVSEFKTRSVEFFAYGVYPYLTDTFDGDMRKLRKYGFNTVQDDALVNIFPTDGVVFRVNNNKLFDSLGYTANHPHGAYALKVRSECVETTLLDVVWQVGKSGKVTPVAILEPVMVGDAQVSRATLNNPGFIEALDLAIGDRVAIRRSGEIIPQIVYKVE</sequence>
<dbReference type="EC" id="6.5.1.2" evidence="1"/>
<dbReference type="GO" id="GO:0003911">
    <property type="term" value="F:DNA ligase (NAD+) activity"/>
    <property type="evidence" value="ECO:0007669"/>
    <property type="project" value="UniProtKB-EC"/>
</dbReference>
<evidence type="ECO:0000313" key="9">
    <source>
        <dbReference type="EMBL" id="CAB4134285.1"/>
    </source>
</evidence>
<dbReference type="Gene3D" id="3.30.470.30">
    <property type="entry name" value="DNA ligase/mRNA capping enzyme"/>
    <property type="match status" value="1"/>
</dbReference>
<keyword evidence="4" id="KW-0227">DNA damage</keyword>
<evidence type="ECO:0000256" key="3">
    <source>
        <dbReference type="ARBA" id="ARBA00022705"/>
    </source>
</evidence>
<dbReference type="Pfam" id="PF03120">
    <property type="entry name" value="OB_DNA_ligase"/>
    <property type="match status" value="1"/>
</dbReference>
<dbReference type="GO" id="GO:0006281">
    <property type="term" value="P:DNA repair"/>
    <property type="evidence" value="ECO:0007669"/>
    <property type="project" value="UniProtKB-KW"/>
</dbReference>
<dbReference type="Gene3D" id="2.40.50.140">
    <property type="entry name" value="Nucleic acid-binding proteins"/>
    <property type="match status" value="1"/>
</dbReference>
<dbReference type="SMART" id="SM00532">
    <property type="entry name" value="LIGANc"/>
    <property type="match status" value="1"/>
</dbReference>
<feature type="domain" description="NAD-dependent DNA ligase N-terminal" evidence="8">
    <location>
        <begin position="1"/>
        <end position="316"/>
    </location>
</feature>
<dbReference type="SUPFAM" id="SSF50249">
    <property type="entry name" value="Nucleic acid-binding proteins"/>
    <property type="match status" value="1"/>
</dbReference>
<keyword evidence="6" id="KW-0234">DNA repair</keyword>
<dbReference type="SUPFAM" id="SSF56091">
    <property type="entry name" value="DNA ligase/mRNA capping enzyme, catalytic domain"/>
    <property type="match status" value="1"/>
</dbReference>
<dbReference type="InterPro" id="IPR013840">
    <property type="entry name" value="DNAligase_N"/>
</dbReference>
<comment type="catalytic activity">
    <reaction evidence="7">
        <text>NAD(+) + (deoxyribonucleotide)n-3'-hydroxyl + 5'-phospho-(deoxyribonucleotide)m = (deoxyribonucleotide)n+m + AMP + beta-nicotinamide D-nucleotide.</text>
        <dbReference type="EC" id="6.5.1.2"/>
    </reaction>
</comment>
<evidence type="ECO:0000256" key="2">
    <source>
        <dbReference type="ARBA" id="ARBA00022598"/>
    </source>
</evidence>
<dbReference type="InterPro" id="IPR012340">
    <property type="entry name" value="NA-bd_OB-fold"/>
</dbReference>
<dbReference type="EMBL" id="LR796284">
    <property type="protein sequence ID" value="CAB4134285.1"/>
    <property type="molecule type" value="Genomic_DNA"/>
</dbReference>
<reference evidence="9" key="1">
    <citation type="submission" date="2020-04" db="EMBL/GenBank/DDBJ databases">
        <authorList>
            <person name="Chiriac C."/>
            <person name="Salcher M."/>
            <person name="Ghai R."/>
            <person name="Kavagutti S V."/>
        </authorList>
    </citation>
    <scope>NUCLEOTIDE SEQUENCE</scope>
</reference>
<evidence type="ECO:0000256" key="5">
    <source>
        <dbReference type="ARBA" id="ARBA00023027"/>
    </source>
</evidence>
<evidence type="ECO:0000256" key="1">
    <source>
        <dbReference type="ARBA" id="ARBA00012722"/>
    </source>
</evidence>
<proteinExistence type="predicted"/>
<keyword evidence="3" id="KW-0235">DNA replication</keyword>
<gene>
    <name evidence="9" type="ORF">UFOVP273_38</name>
</gene>
<evidence type="ECO:0000259" key="8">
    <source>
        <dbReference type="SMART" id="SM00532"/>
    </source>
</evidence>
<dbReference type="InterPro" id="IPR013839">
    <property type="entry name" value="DNAligase_adenylation"/>
</dbReference>
<evidence type="ECO:0000256" key="7">
    <source>
        <dbReference type="ARBA" id="ARBA00034005"/>
    </source>
</evidence>
<dbReference type="InterPro" id="IPR004150">
    <property type="entry name" value="NAD_DNA_ligase_OB"/>
</dbReference>
<name>A0A6J5LJD8_9CAUD</name>
<accession>A0A6J5LJD8</accession>